<name>A0A0M3JAL7_ANISI</name>
<keyword evidence="2 5" id="KW-0812">Transmembrane</keyword>
<dbReference type="WBParaSite" id="ASIM_0000463801-mRNA-1">
    <property type="protein sequence ID" value="ASIM_0000463801-mRNA-1"/>
    <property type="gene ID" value="ASIM_0000463801"/>
</dbReference>
<dbReference type="Pfam" id="PF10292">
    <property type="entry name" value="7TM_GPCR_Srab"/>
    <property type="match status" value="1"/>
</dbReference>
<dbReference type="Proteomes" id="UP000267096">
    <property type="component" value="Unassembled WGS sequence"/>
</dbReference>
<feature type="transmembrane region" description="Helical" evidence="5">
    <location>
        <begin position="51"/>
        <end position="69"/>
    </location>
</feature>
<reference evidence="6 7" key="2">
    <citation type="submission" date="2018-11" db="EMBL/GenBank/DDBJ databases">
        <authorList>
            <consortium name="Pathogen Informatics"/>
        </authorList>
    </citation>
    <scope>NUCLEOTIDE SEQUENCE [LARGE SCALE GENOMIC DNA]</scope>
</reference>
<gene>
    <name evidence="6" type="ORF">ASIM_LOCUS4450</name>
</gene>
<dbReference type="EMBL" id="UYRR01007742">
    <property type="protein sequence ID" value="VDK23862.1"/>
    <property type="molecule type" value="Genomic_DNA"/>
</dbReference>
<evidence type="ECO:0000313" key="7">
    <source>
        <dbReference type="Proteomes" id="UP000267096"/>
    </source>
</evidence>
<dbReference type="InterPro" id="IPR053286">
    <property type="entry name" value="Nematode_rcpt-like_srab"/>
</dbReference>
<organism evidence="8">
    <name type="scientific">Anisakis simplex</name>
    <name type="common">Herring worm</name>
    <dbReference type="NCBI Taxonomy" id="6269"/>
    <lineage>
        <taxon>Eukaryota</taxon>
        <taxon>Metazoa</taxon>
        <taxon>Ecdysozoa</taxon>
        <taxon>Nematoda</taxon>
        <taxon>Chromadorea</taxon>
        <taxon>Rhabditida</taxon>
        <taxon>Spirurina</taxon>
        <taxon>Ascaridomorpha</taxon>
        <taxon>Ascaridoidea</taxon>
        <taxon>Anisakidae</taxon>
        <taxon>Anisakis</taxon>
        <taxon>Anisakis simplex complex</taxon>
    </lineage>
</organism>
<dbReference type="GO" id="GO:0016020">
    <property type="term" value="C:membrane"/>
    <property type="evidence" value="ECO:0007669"/>
    <property type="project" value="UniProtKB-SubCell"/>
</dbReference>
<evidence type="ECO:0000256" key="3">
    <source>
        <dbReference type="ARBA" id="ARBA00022989"/>
    </source>
</evidence>
<dbReference type="AlphaFoldDB" id="A0A0M3JAL7"/>
<evidence type="ECO:0000313" key="6">
    <source>
        <dbReference type="EMBL" id="VDK23862.1"/>
    </source>
</evidence>
<accession>A0A0M3JAL7</accession>
<sequence>MNSNQITALHATTSGVSIETNSSITLANFSLSDCKLAKQISTSPFIQTLRLLQIVSSVSGLVLSTLFIYTLKSKNANHLHINVRLSLISLTVGAIFACSQRDRDFSLFVTLIWNSNSDNVDDEWTDACSFMIESYHCGLVRSPILFAIYATILGSIVLAAERTIATIHFQTYELHGSVFVGISLVIFIIIMISRFTVRILS</sequence>
<protein>
    <submittedName>
        <fullName evidence="8">Serpentine receptor class alpha/beta-14 (inferred by orthology to a C. elegans protein)</fullName>
    </submittedName>
</protein>
<feature type="transmembrane region" description="Helical" evidence="5">
    <location>
        <begin position="178"/>
        <end position="197"/>
    </location>
</feature>
<dbReference type="PANTHER" id="PTHR46561:SF11">
    <property type="entry name" value="SERPENTINE RECEPTOR CLASS ALPHA_BETA-14"/>
    <property type="match status" value="1"/>
</dbReference>
<feature type="transmembrane region" description="Helical" evidence="5">
    <location>
        <begin position="139"/>
        <end position="158"/>
    </location>
</feature>
<keyword evidence="3 5" id="KW-1133">Transmembrane helix</keyword>
<reference evidence="8" key="1">
    <citation type="submission" date="2017-02" db="UniProtKB">
        <authorList>
            <consortium name="WormBaseParasite"/>
        </authorList>
    </citation>
    <scope>IDENTIFICATION</scope>
</reference>
<evidence type="ECO:0000256" key="2">
    <source>
        <dbReference type="ARBA" id="ARBA00022692"/>
    </source>
</evidence>
<comment type="subcellular location">
    <subcellularLocation>
        <location evidence="1">Membrane</location>
        <topology evidence="1">Multi-pass membrane protein</topology>
    </subcellularLocation>
</comment>
<proteinExistence type="predicted"/>
<dbReference type="OrthoDB" id="5794765at2759"/>
<evidence type="ECO:0000256" key="5">
    <source>
        <dbReference type="SAM" id="Phobius"/>
    </source>
</evidence>
<dbReference type="InterPro" id="IPR019408">
    <property type="entry name" value="7TM_GPCR_serpentine_rcpt_Srab"/>
</dbReference>
<evidence type="ECO:0000256" key="1">
    <source>
        <dbReference type="ARBA" id="ARBA00004141"/>
    </source>
</evidence>
<keyword evidence="7" id="KW-1185">Reference proteome</keyword>
<keyword evidence="4 5" id="KW-0472">Membrane</keyword>
<dbReference type="PANTHER" id="PTHR46561">
    <property type="entry name" value="SERPENTINE RECEPTOR, CLASS AB (CLASS A-LIKE)-RELATED"/>
    <property type="match status" value="1"/>
</dbReference>
<feature type="transmembrane region" description="Helical" evidence="5">
    <location>
        <begin position="81"/>
        <end position="98"/>
    </location>
</feature>
<evidence type="ECO:0000313" key="8">
    <source>
        <dbReference type="WBParaSite" id="ASIM_0000463801-mRNA-1"/>
    </source>
</evidence>
<evidence type="ECO:0000256" key="4">
    <source>
        <dbReference type="ARBA" id="ARBA00023136"/>
    </source>
</evidence>